<dbReference type="SUPFAM" id="SSF56059">
    <property type="entry name" value="Glutathione synthetase ATP-binding domain-like"/>
    <property type="match status" value="1"/>
</dbReference>
<feature type="domain" description="Pyruvate phosphate dikinase AMP/ATP-binding" evidence="1">
    <location>
        <begin position="144"/>
        <end position="278"/>
    </location>
</feature>
<organism evidence="2 3">
    <name type="scientific">Nonomuraea insulae</name>
    <dbReference type="NCBI Taxonomy" id="1616787"/>
    <lineage>
        <taxon>Bacteria</taxon>
        <taxon>Bacillati</taxon>
        <taxon>Actinomycetota</taxon>
        <taxon>Actinomycetes</taxon>
        <taxon>Streptosporangiales</taxon>
        <taxon>Streptosporangiaceae</taxon>
        <taxon>Nonomuraea</taxon>
    </lineage>
</organism>
<accession>A0ABW1CQD1</accession>
<reference evidence="3" key="1">
    <citation type="journal article" date="2019" name="Int. J. Syst. Evol. Microbiol.">
        <title>The Global Catalogue of Microorganisms (GCM) 10K type strain sequencing project: providing services to taxonomists for standard genome sequencing and annotation.</title>
        <authorList>
            <consortium name="The Broad Institute Genomics Platform"/>
            <consortium name="The Broad Institute Genome Sequencing Center for Infectious Disease"/>
            <person name="Wu L."/>
            <person name="Ma J."/>
        </authorList>
    </citation>
    <scope>NUCLEOTIDE SEQUENCE [LARGE SCALE GENOMIC DNA]</scope>
    <source>
        <strain evidence="3">CCUG 53903</strain>
    </source>
</reference>
<comment type="caution">
    <text evidence="2">The sequence shown here is derived from an EMBL/GenBank/DDBJ whole genome shotgun (WGS) entry which is preliminary data.</text>
</comment>
<dbReference type="Pfam" id="PF01326">
    <property type="entry name" value="PPDK_N"/>
    <property type="match status" value="1"/>
</dbReference>
<protein>
    <submittedName>
        <fullName evidence="2">PEP/pyruvate-binding domain-containing protein</fullName>
    </submittedName>
</protein>
<dbReference type="Proteomes" id="UP001596058">
    <property type="component" value="Unassembled WGS sequence"/>
</dbReference>
<keyword evidence="3" id="KW-1185">Reference proteome</keyword>
<gene>
    <name evidence="2" type="ORF">ACFPZ3_29105</name>
</gene>
<evidence type="ECO:0000259" key="1">
    <source>
        <dbReference type="Pfam" id="PF01326"/>
    </source>
</evidence>
<name>A0ABW1CQD1_9ACTN</name>
<sequence>MGDEGTTGFRRDFQLFWPQEPQSRNTELVGEKAAYLSRLGHVFGVPRGFSVTALSYHDLPAPDRDAVLNAAVAAYRELSRDAGLAVAVRPSPPPGMTRRRPPAFLNIRGHEALSSAVTELLAWPMPSRGWAPGLPGHAIGGLGRRALLIQDLVAAESYARVYLADTASPDSDIIVRATWGLGENLAKESEPADVFVFDTGLRLLSYQVAVKERMIALAAGGVTEVAVMNGLRLRPSLSETLSRRMARQLQRAQQLLGRSVRLGMAVVGDEISTVSCRPS</sequence>
<dbReference type="EMBL" id="JBHSPA010000031">
    <property type="protein sequence ID" value="MFC5827941.1"/>
    <property type="molecule type" value="Genomic_DNA"/>
</dbReference>
<dbReference type="RefSeq" id="WP_379517441.1">
    <property type="nucleotide sequence ID" value="NZ_JBHSPA010000031.1"/>
</dbReference>
<proteinExistence type="predicted"/>
<evidence type="ECO:0000313" key="2">
    <source>
        <dbReference type="EMBL" id="MFC5827941.1"/>
    </source>
</evidence>
<evidence type="ECO:0000313" key="3">
    <source>
        <dbReference type="Proteomes" id="UP001596058"/>
    </source>
</evidence>
<dbReference type="Gene3D" id="3.30.470.20">
    <property type="entry name" value="ATP-grasp fold, B domain"/>
    <property type="match status" value="1"/>
</dbReference>
<dbReference type="InterPro" id="IPR002192">
    <property type="entry name" value="PPDK_AMP/ATP-bd"/>
</dbReference>